<name>A0A8B6FE78_MYTGA</name>
<proteinExistence type="predicted"/>
<evidence type="ECO:0000313" key="1">
    <source>
        <dbReference type="EMBL" id="VDI48648.1"/>
    </source>
</evidence>
<feature type="non-terminal residue" evidence="1">
    <location>
        <position position="1"/>
    </location>
</feature>
<dbReference type="Proteomes" id="UP000596742">
    <property type="component" value="Unassembled WGS sequence"/>
</dbReference>
<dbReference type="EMBL" id="UYJE01006751">
    <property type="protein sequence ID" value="VDI48648.1"/>
    <property type="molecule type" value="Genomic_DNA"/>
</dbReference>
<dbReference type="AlphaFoldDB" id="A0A8B6FE78"/>
<gene>
    <name evidence="1" type="ORF">MGAL_10B073817</name>
</gene>
<keyword evidence="2" id="KW-1185">Reference proteome</keyword>
<reference evidence="1" key="1">
    <citation type="submission" date="2018-11" db="EMBL/GenBank/DDBJ databases">
        <authorList>
            <person name="Alioto T."/>
            <person name="Alioto T."/>
        </authorList>
    </citation>
    <scope>NUCLEOTIDE SEQUENCE</scope>
</reference>
<evidence type="ECO:0000313" key="2">
    <source>
        <dbReference type="Proteomes" id="UP000596742"/>
    </source>
</evidence>
<comment type="caution">
    <text evidence="1">The sequence shown here is derived from an EMBL/GenBank/DDBJ whole genome shotgun (WGS) entry which is preliminary data.</text>
</comment>
<sequence length="81" mass="9649">DVQCSERRISEWKSHILRTVNQDEARHDVFSKLEGKSTFDRYGLGNKISSHFFREKMSDWFGQKAYTVIVQFPFLEMKMEA</sequence>
<protein>
    <submittedName>
        <fullName evidence="1">Uncharacterized protein</fullName>
    </submittedName>
</protein>
<organism evidence="1 2">
    <name type="scientific">Mytilus galloprovincialis</name>
    <name type="common">Mediterranean mussel</name>
    <dbReference type="NCBI Taxonomy" id="29158"/>
    <lineage>
        <taxon>Eukaryota</taxon>
        <taxon>Metazoa</taxon>
        <taxon>Spiralia</taxon>
        <taxon>Lophotrochozoa</taxon>
        <taxon>Mollusca</taxon>
        <taxon>Bivalvia</taxon>
        <taxon>Autobranchia</taxon>
        <taxon>Pteriomorphia</taxon>
        <taxon>Mytilida</taxon>
        <taxon>Mytiloidea</taxon>
        <taxon>Mytilidae</taxon>
        <taxon>Mytilinae</taxon>
        <taxon>Mytilus</taxon>
    </lineage>
</organism>
<dbReference type="OrthoDB" id="5989638at2759"/>
<accession>A0A8B6FE78</accession>